<dbReference type="EMBL" id="VEPZ02000181">
    <property type="protein sequence ID" value="KAE8731805.1"/>
    <property type="molecule type" value="Genomic_DNA"/>
</dbReference>
<reference evidence="1" key="1">
    <citation type="submission" date="2019-09" db="EMBL/GenBank/DDBJ databases">
        <title>Draft genome information of white flower Hibiscus syriacus.</title>
        <authorList>
            <person name="Kim Y.-M."/>
        </authorList>
    </citation>
    <scope>NUCLEOTIDE SEQUENCE [LARGE SCALE GENOMIC DNA]</scope>
    <source>
        <strain evidence="1">YM2019G1</strain>
    </source>
</reference>
<accession>A0A6A3CQJ6</accession>
<dbReference type="AlphaFoldDB" id="A0A6A3CQJ6"/>
<keyword evidence="2" id="KW-1185">Reference proteome</keyword>
<dbReference type="Proteomes" id="UP000436088">
    <property type="component" value="Unassembled WGS sequence"/>
</dbReference>
<evidence type="ECO:0000313" key="2">
    <source>
        <dbReference type="Proteomes" id="UP000436088"/>
    </source>
</evidence>
<organism evidence="1 2">
    <name type="scientific">Hibiscus syriacus</name>
    <name type="common">Rose of Sharon</name>
    <dbReference type="NCBI Taxonomy" id="106335"/>
    <lineage>
        <taxon>Eukaryota</taxon>
        <taxon>Viridiplantae</taxon>
        <taxon>Streptophyta</taxon>
        <taxon>Embryophyta</taxon>
        <taxon>Tracheophyta</taxon>
        <taxon>Spermatophyta</taxon>
        <taxon>Magnoliopsida</taxon>
        <taxon>eudicotyledons</taxon>
        <taxon>Gunneridae</taxon>
        <taxon>Pentapetalae</taxon>
        <taxon>rosids</taxon>
        <taxon>malvids</taxon>
        <taxon>Malvales</taxon>
        <taxon>Malvaceae</taxon>
        <taxon>Malvoideae</taxon>
        <taxon>Hibiscus</taxon>
    </lineage>
</organism>
<comment type="caution">
    <text evidence="1">The sequence shown here is derived from an EMBL/GenBank/DDBJ whole genome shotgun (WGS) entry which is preliminary data.</text>
</comment>
<name>A0A6A3CQJ6_HIBSY</name>
<sequence>MASSIKSSGSKASSIKSFGRKAASIKSAGRQSMNTSDPYVSVSLSGATVGQTRIIFNSAEKVVTGDEVNGWLTIIGHSGTDRNPELHGSLQFRPVGENPVYQHGVGTGPDYMRVPSTYFPLRKGGI</sequence>
<proteinExistence type="predicted"/>
<evidence type="ECO:0000313" key="1">
    <source>
        <dbReference type="EMBL" id="KAE8731805.1"/>
    </source>
</evidence>
<protein>
    <submittedName>
        <fullName evidence="1">Uncharacterized protein</fullName>
    </submittedName>
</protein>
<gene>
    <name evidence="1" type="ORF">F3Y22_tig00002511pilonHSYRG00078</name>
</gene>